<dbReference type="EMBL" id="EU559167">
    <property type="protein sequence ID" value="ACE75622.1"/>
    <property type="molecule type" value="Genomic_DNA"/>
</dbReference>
<keyword evidence="4" id="KW-1185">Reference proteome</keyword>
<organism evidence="2">
    <name type="scientific">Nitrospira defluvii</name>
    <dbReference type="NCBI Taxonomy" id="330214"/>
    <lineage>
        <taxon>Bacteria</taxon>
        <taxon>Pseudomonadati</taxon>
        <taxon>Nitrospirota</taxon>
        <taxon>Nitrospiria</taxon>
        <taxon>Nitrospirales</taxon>
        <taxon>Nitrospiraceae</taxon>
        <taxon>Nitrospira</taxon>
    </lineage>
</organism>
<name>B3U4Q5_9BACT</name>
<dbReference type="OrthoDB" id="9813636at2"/>
<evidence type="ECO:0000313" key="2">
    <source>
        <dbReference type="EMBL" id="ACE75622.1"/>
    </source>
</evidence>
<evidence type="ECO:0000313" key="3">
    <source>
        <dbReference type="EMBL" id="CBK41217.1"/>
    </source>
</evidence>
<accession>B3U4Q5</accession>
<feature type="region of interest" description="Disordered" evidence="1">
    <location>
        <begin position="58"/>
        <end position="93"/>
    </location>
</feature>
<proteinExistence type="predicted"/>
<dbReference type="EMBL" id="FP929003">
    <property type="protein sequence ID" value="CBK41217.1"/>
    <property type="molecule type" value="Genomic_DNA"/>
</dbReference>
<dbReference type="Proteomes" id="UP000001660">
    <property type="component" value="Chromosome"/>
</dbReference>
<dbReference type="HOGENOM" id="CLU_2394338_0_0_0"/>
<evidence type="ECO:0000313" key="4">
    <source>
        <dbReference type="Proteomes" id="UP000001660"/>
    </source>
</evidence>
<gene>
    <name evidence="3" type="ORF">NIDE1474</name>
</gene>
<sequence length="93" mass="10377">MKITSVWRGNKPNHKKKRTVPKLRIRWTQLGLVDPSVDSPETPMDEIRRAVTNLASSGFGAETRARSEQTQARPARAHARTGATRTTRRPSGS</sequence>
<dbReference type="KEGG" id="nde:NIDE1474"/>
<evidence type="ECO:0000256" key="1">
    <source>
        <dbReference type="SAM" id="MobiDB-lite"/>
    </source>
</evidence>
<reference evidence="2" key="1">
    <citation type="journal article" date="2008" name="Environ. Microbiol.">
        <title>Environmental genomics reveals a functional chlorite dismutase in the nitrite-oxidizing bacterium 'Candidatus Nitrospira defluvii'.</title>
        <authorList>
            <person name="Maixner F."/>
            <person name="Wagner M."/>
            <person name="Lucker S."/>
            <person name="Pelletier E."/>
            <person name="Schmitz-Esser S."/>
            <person name="Hace K."/>
            <person name="Spieck E."/>
            <person name="Konrat R."/>
            <person name="Le Paslier D."/>
            <person name="Daims H."/>
        </authorList>
    </citation>
    <scope>NUCLEOTIDE SEQUENCE</scope>
</reference>
<reference evidence="3" key="3">
    <citation type="submission" date="2010-03" db="EMBL/GenBank/DDBJ databases">
        <authorList>
            <person name="Genoscope - CEA"/>
        </authorList>
    </citation>
    <scope>NUCLEOTIDE SEQUENCE</scope>
</reference>
<protein>
    <submittedName>
        <fullName evidence="2">Uncharacterized protein</fullName>
    </submittedName>
</protein>
<dbReference type="AlphaFoldDB" id="B3U4Q5"/>
<reference evidence="3 4" key="2">
    <citation type="journal article" date="2010" name="Proc. Natl. Acad. Sci. U.S.A.">
        <title>A Nitrospira metagenome illuminates the physiology and evolution of globally important nitrite-oxidizing bacteria.</title>
        <authorList>
            <person name="Lucker S."/>
            <person name="Wagner M."/>
            <person name="Maixner F."/>
            <person name="Pelletier E."/>
            <person name="Koch H."/>
            <person name="Vacherie B."/>
            <person name="Rattei T."/>
            <person name="Sinninghe Damste J."/>
            <person name="Spieck E."/>
            <person name="Le Paslier D."/>
            <person name="Daims H."/>
        </authorList>
    </citation>
    <scope>NUCLEOTIDE SEQUENCE [LARGE SCALE GENOMIC DNA]</scope>
</reference>